<keyword evidence="1" id="KW-0472">Membrane</keyword>
<feature type="transmembrane region" description="Helical" evidence="1">
    <location>
        <begin position="160"/>
        <end position="182"/>
    </location>
</feature>
<dbReference type="AlphaFoldDB" id="A0A0J1HFY1"/>
<accession>A0A0J1HFY1</accession>
<dbReference type="RefSeq" id="WP_047884716.1">
    <property type="nucleotide sequence ID" value="NZ_LDOU01000006.1"/>
</dbReference>
<feature type="transmembrane region" description="Helical" evidence="1">
    <location>
        <begin position="189"/>
        <end position="206"/>
    </location>
</feature>
<feature type="transmembrane region" description="Helical" evidence="1">
    <location>
        <begin position="245"/>
        <end position="262"/>
    </location>
</feature>
<dbReference type="PANTHER" id="PTHR23028">
    <property type="entry name" value="ACETYLTRANSFERASE"/>
    <property type="match status" value="1"/>
</dbReference>
<dbReference type="Pfam" id="PF01757">
    <property type="entry name" value="Acyl_transf_3"/>
    <property type="match status" value="1"/>
</dbReference>
<evidence type="ECO:0000259" key="2">
    <source>
        <dbReference type="Pfam" id="PF01757"/>
    </source>
</evidence>
<dbReference type="EMBL" id="LDOU01000006">
    <property type="protein sequence ID" value="KLV10551.1"/>
    <property type="molecule type" value="Genomic_DNA"/>
</dbReference>
<feature type="transmembrane region" description="Helical" evidence="1">
    <location>
        <begin position="7"/>
        <end position="27"/>
    </location>
</feature>
<proteinExistence type="predicted"/>
<dbReference type="OrthoDB" id="9767863at2"/>
<feature type="transmembrane region" description="Helical" evidence="1">
    <location>
        <begin position="306"/>
        <end position="326"/>
    </location>
</feature>
<dbReference type="InterPro" id="IPR050879">
    <property type="entry name" value="Acyltransferase_3"/>
</dbReference>
<evidence type="ECO:0000313" key="4">
    <source>
        <dbReference type="Proteomes" id="UP000035909"/>
    </source>
</evidence>
<dbReference type="GO" id="GO:0000271">
    <property type="term" value="P:polysaccharide biosynthetic process"/>
    <property type="evidence" value="ECO:0007669"/>
    <property type="project" value="TreeGrafter"/>
</dbReference>
<gene>
    <name evidence="3" type="ORF">ABT57_08465</name>
</gene>
<dbReference type="Proteomes" id="UP000035909">
    <property type="component" value="Unassembled WGS sequence"/>
</dbReference>
<feature type="domain" description="Acyltransferase 3" evidence="2">
    <location>
        <begin position="11"/>
        <end position="360"/>
    </location>
</feature>
<feature type="transmembrane region" description="Helical" evidence="1">
    <location>
        <begin position="212"/>
        <end position="233"/>
    </location>
</feature>
<dbReference type="PATRIC" id="fig|320778.3.peg.1835"/>
<dbReference type="GO" id="GO:0016020">
    <property type="term" value="C:membrane"/>
    <property type="evidence" value="ECO:0007669"/>
    <property type="project" value="TreeGrafter"/>
</dbReference>
<feature type="transmembrane region" description="Helical" evidence="1">
    <location>
        <begin position="346"/>
        <end position="371"/>
    </location>
</feature>
<organism evidence="3 4">
    <name type="scientific">Photobacterium ganghwense</name>
    <dbReference type="NCBI Taxonomy" id="320778"/>
    <lineage>
        <taxon>Bacteria</taxon>
        <taxon>Pseudomonadati</taxon>
        <taxon>Pseudomonadota</taxon>
        <taxon>Gammaproteobacteria</taxon>
        <taxon>Vibrionales</taxon>
        <taxon>Vibrionaceae</taxon>
        <taxon>Photobacterium</taxon>
    </lineage>
</organism>
<dbReference type="PANTHER" id="PTHR23028:SF131">
    <property type="entry name" value="BLR2367 PROTEIN"/>
    <property type="match status" value="1"/>
</dbReference>
<dbReference type="InterPro" id="IPR002656">
    <property type="entry name" value="Acyl_transf_3_dom"/>
</dbReference>
<keyword evidence="1" id="KW-0812">Transmembrane</keyword>
<name>A0A0J1HFY1_9GAMM</name>
<dbReference type="STRING" id="320778.ABT57_08465"/>
<dbReference type="GO" id="GO:0016747">
    <property type="term" value="F:acyltransferase activity, transferring groups other than amino-acyl groups"/>
    <property type="evidence" value="ECO:0007669"/>
    <property type="project" value="InterPro"/>
</dbReference>
<keyword evidence="1" id="KW-1133">Transmembrane helix</keyword>
<evidence type="ECO:0000256" key="1">
    <source>
        <dbReference type="SAM" id="Phobius"/>
    </source>
</evidence>
<feature type="transmembrane region" description="Helical" evidence="1">
    <location>
        <begin position="268"/>
        <end position="286"/>
    </location>
</feature>
<sequence>MVRSLPILTPLRGIAALIVVLFHARLILFPQWQPLLASQTQFIENGYAWVDLFFILSGFVMLHVYREQFSRPCTFSQWRHFVWLRFSRIYPLFFITFVVLLIWELVKYHHQIGFYGGMLLESWGLKDIPAFSGPFNRADAILPNILLLQGLTESMLSWNISSWSLSIEWLCYLIFPLIVPLLNRSAKKTLWLPGLVLLVIYGLIEHKGNLDITGGVVAFLRGMCGFVLGIWLASLPLSARVQRHLNRDWVLAVLLGCIALVLHHSTSIPSLIAVYILFAALVITGARQTPRNSVGFRLLNNRVTQYLGDISYSMYLWHTVLLLIGVEALQQLAPDLLTWWYAQQSIVLAVMAIGLFLVLTFSVSTVSYHCIERPAMKMLRKQTLSEPVIRSSPSE</sequence>
<feature type="transmembrane region" description="Helical" evidence="1">
    <location>
        <begin position="47"/>
        <end position="65"/>
    </location>
</feature>
<evidence type="ECO:0000313" key="3">
    <source>
        <dbReference type="EMBL" id="KLV10551.1"/>
    </source>
</evidence>
<protein>
    <recommendedName>
        <fullName evidence="2">Acyltransferase 3 domain-containing protein</fullName>
    </recommendedName>
</protein>
<keyword evidence="4" id="KW-1185">Reference proteome</keyword>
<feature type="transmembrane region" description="Helical" evidence="1">
    <location>
        <begin position="86"/>
        <end position="106"/>
    </location>
</feature>
<reference evidence="3 4" key="1">
    <citation type="submission" date="2015-05" db="EMBL/GenBank/DDBJ databases">
        <title>Photobacterium galathea sp. nov.</title>
        <authorList>
            <person name="Machado H."/>
            <person name="Gram L."/>
        </authorList>
    </citation>
    <scope>NUCLEOTIDE SEQUENCE [LARGE SCALE GENOMIC DNA]</scope>
    <source>
        <strain evidence="3 4">DSM 22954</strain>
    </source>
</reference>
<comment type="caution">
    <text evidence="3">The sequence shown here is derived from an EMBL/GenBank/DDBJ whole genome shotgun (WGS) entry which is preliminary data.</text>
</comment>